<dbReference type="InterPro" id="IPR006461">
    <property type="entry name" value="PLAC_motif_containing"/>
</dbReference>
<keyword evidence="1" id="KW-0812">Transmembrane</keyword>
<dbReference type="Proteomes" id="UP000237000">
    <property type="component" value="Unassembled WGS sequence"/>
</dbReference>
<organism evidence="2 3">
    <name type="scientific">Trema orientale</name>
    <name type="common">Charcoal tree</name>
    <name type="synonym">Celtis orientalis</name>
    <dbReference type="NCBI Taxonomy" id="63057"/>
    <lineage>
        <taxon>Eukaryota</taxon>
        <taxon>Viridiplantae</taxon>
        <taxon>Streptophyta</taxon>
        <taxon>Embryophyta</taxon>
        <taxon>Tracheophyta</taxon>
        <taxon>Spermatophyta</taxon>
        <taxon>Magnoliopsida</taxon>
        <taxon>eudicotyledons</taxon>
        <taxon>Gunneridae</taxon>
        <taxon>Pentapetalae</taxon>
        <taxon>rosids</taxon>
        <taxon>fabids</taxon>
        <taxon>Rosales</taxon>
        <taxon>Cannabaceae</taxon>
        <taxon>Trema</taxon>
    </lineage>
</organism>
<reference evidence="3" key="1">
    <citation type="submission" date="2016-06" db="EMBL/GenBank/DDBJ databases">
        <title>Parallel loss of symbiosis genes in relatives of nitrogen-fixing non-legume Parasponia.</title>
        <authorList>
            <person name="Van Velzen R."/>
            <person name="Holmer R."/>
            <person name="Bu F."/>
            <person name="Rutten L."/>
            <person name="Van Zeijl A."/>
            <person name="Liu W."/>
            <person name="Santuari L."/>
            <person name="Cao Q."/>
            <person name="Sharma T."/>
            <person name="Shen D."/>
            <person name="Roswanjaya Y."/>
            <person name="Wardhani T."/>
            <person name="Kalhor M.S."/>
            <person name="Jansen J."/>
            <person name="Van den Hoogen J."/>
            <person name="Gungor B."/>
            <person name="Hartog M."/>
            <person name="Hontelez J."/>
            <person name="Verver J."/>
            <person name="Yang W.-C."/>
            <person name="Schijlen E."/>
            <person name="Repin R."/>
            <person name="Schilthuizen M."/>
            <person name="Schranz E."/>
            <person name="Heidstra R."/>
            <person name="Miyata K."/>
            <person name="Fedorova E."/>
            <person name="Kohlen W."/>
            <person name="Bisseling T."/>
            <person name="Smit S."/>
            <person name="Geurts R."/>
        </authorList>
    </citation>
    <scope>NUCLEOTIDE SEQUENCE [LARGE SCALE GENOMIC DNA]</scope>
    <source>
        <strain evidence="3">cv. RG33-2</strain>
    </source>
</reference>
<dbReference type="InParanoid" id="A0A2P5EPB8"/>
<feature type="transmembrane region" description="Helical" evidence="1">
    <location>
        <begin position="65"/>
        <end position="84"/>
    </location>
</feature>
<evidence type="ECO:0000313" key="3">
    <source>
        <dbReference type="Proteomes" id="UP000237000"/>
    </source>
</evidence>
<dbReference type="PANTHER" id="PTHR15907">
    <property type="entry name" value="DUF614 FAMILY PROTEIN-RELATED"/>
    <property type="match status" value="1"/>
</dbReference>
<proteinExistence type="predicted"/>
<dbReference type="Pfam" id="PF04749">
    <property type="entry name" value="PLAC8"/>
    <property type="match status" value="1"/>
</dbReference>
<keyword evidence="1" id="KW-0472">Membrane</keyword>
<comment type="caution">
    <text evidence="2">The sequence shown here is derived from an EMBL/GenBank/DDBJ whole genome shotgun (WGS) entry which is preliminary data.</text>
</comment>
<dbReference type="EMBL" id="JXTC01000118">
    <property type="protein sequence ID" value="PON87390.1"/>
    <property type="molecule type" value="Genomic_DNA"/>
</dbReference>
<dbReference type="AlphaFoldDB" id="A0A2P5EPB8"/>
<gene>
    <name evidence="2" type="ORF">TorRG33x02_168820</name>
</gene>
<accession>A0A2P5EPB8</accession>
<dbReference type="OrthoDB" id="1045822at2759"/>
<dbReference type="NCBIfam" id="TIGR01571">
    <property type="entry name" value="A_thal_Cys_rich"/>
    <property type="match status" value="1"/>
</dbReference>
<keyword evidence="3" id="KW-1185">Reference proteome</keyword>
<sequence>MYSADPKSTYEKDTVPAGIPVASANSYYNQAQPGPHPIRPRAPVPWSTGLCDCFSDVRNSCGASGALYTLIMYVTGFACIYSCLYRSKMRQQYNLKESPCGDCLTHCFCEGCALCQEYRELKSRGFNMKIGWQGNVERNRELAMGPTAPTVEGGMTR</sequence>
<dbReference type="FunCoup" id="A0A2P5EPB8">
    <property type="interactions" value="158"/>
</dbReference>
<dbReference type="STRING" id="63057.A0A2P5EPB8"/>
<protein>
    <submittedName>
        <fullName evidence="2">PLAC8 motif-containing protein</fullName>
    </submittedName>
</protein>
<evidence type="ECO:0000256" key="1">
    <source>
        <dbReference type="SAM" id="Phobius"/>
    </source>
</evidence>
<evidence type="ECO:0000313" key="2">
    <source>
        <dbReference type="EMBL" id="PON87390.1"/>
    </source>
</evidence>
<keyword evidence="1" id="KW-1133">Transmembrane helix</keyword>
<name>A0A2P5EPB8_TREOI</name>